<comment type="caution">
    <text evidence="14">Lacks conserved residue(s) required for the propagation of feature annotation.</text>
</comment>
<dbReference type="CDD" id="cd01335">
    <property type="entry name" value="Radical_SAM"/>
    <property type="match status" value="1"/>
</dbReference>
<feature type="binding site" evidence="14">
    <location>
        <position position="135"/>
    </location>
    <ligand>
        <name>[4Fe-4S] cluster</name>
        <dbReference type="ChEBI" id="CHEBI:49883"/>
        <note>4Fe-4S-S-AdoMet</note>
    </ligand>
</feature>
<keyword evidence="10 14" id="KW-0479">Metal-binding</keyword>
<dbReference type="InterPro" id="IPR013785">
    <property type="entry name" value="Aldolase_TIM"/>
</dbReference>
<comment type="similarity">
    <text evidence="2 14">Belongs to the radical SAM superfamily. RlmN family.</text>
</comment>
<keyword evidence="7 14" id="KW-0808">Transferase</keyword>
<name>A0ABM9X9Z7_9RHOB</name>
<feature type="binding site" evidence="14">
    <location>
        <position position="325"/>
    </location>
    <ligand>
        <name>S-adenosyl-L-methionine</name>
        <dbReference type="ChEBI" id="CHEBI:59789"/>
    </ligand>
</feature>
<comment type="catalytic activity">
    <reaction evidence="14">
        <text>adenosine(2503) in 23S rRNA + 2 reduced [2Fe-2S]-[ferredoxin] + 2 S-adenosyl-L-methionine = 2-methyladenosine(2503) in 23S rRNA + 5'-deoxyadenosine + L-methionine + 2 oxidized [2Fe-2S]-[ferredoxin] + S-adenosyl-L-homocysteine</text>
        <dbReference type="Rhea" id="RHEA:42916"/>
        <dbReference type="Rhea" id="RHEA-COMP:10000"/>
        <dbReference type="Rhea" id="RHEA-COMP:10001"/>
        <dbReference type="Rhea" id="RHEA-COMP:10152"/>
        <dbReference type="Rhea" id="RHEA-COMP:10282"/>
        <dbReference type="ChEBI" id="CHEBI:17319"/>
        <dbReference type="ChEBI" id="CHEBI:33737"/>
        <dbReference type="ChEBI" id="CHEBI:33738"/>
        <dbReference type="ChEBI" id="CHEBI:57844"/>
        <dbReference type="ChEBI" id="CHEBI:57856"/>
        <dbReference type="ChEBI" id="CHEBI:59789"/>
        <dbReference type="ChEBI" id="CHEBI:74411"/>
        <dbReference type="ChEBI" id="CHEBI:74497"/>
        <dbReference type="EC" id="2.1.1.192"/>
    </reaction>
</comment>
<dbReference type="SFLD" id="SFLDS00029">
    <property type="entry name" value="Radical_SAM"/>
    <property type="match status" value="1"/>
</dbReference>
<dbReference type="Proteomes" id="UP000003257">
    <property type="component" value="Unassembled WGS sequence"/>
</dbReference>
<reference evidence="16 17" key="1">
    <citation type="submission" date="2007-11" db="EMBL/GenBank/DDBJ databases">
        <authorList>
            <person name="Wagner-Dobler I."/>
            <person name="Ferriera S."/>
            <person name="Johnson J."/>
            <person name="Kravitz S."/>
            <person name="Beeson K."/>
            <person name="Sutton G."/>
            <person name="Rogers Y.-H."/>
            <person name="Friedman R."/>
            <person name="Frazier M."/>
            <person name="Venter J.C."/>
        </authorList>
    </citation>
    <scope>NUCLEOTIDE SEQUENCE [LARGE SCALE GENOMIC DNA]</scope>
    <source>
        <strain evidence="16 17">HEL-45</strain>
    </source>
</reference>
<keyword evidence="8 14" id="KW-0949">S-adenosyl-L-methionine</keyword>
<feature type="binding site" evidence="14">
    <location>
        <position position="139"/>
    </location>
    <ligand>
        <name>[4Fe-4S] cluster</name>
        <dbReference type="ChEBI" id="CHEBI:49883"/>
        <note>4Fe-4S-S-AdoMet</note>
    </ligand>
</feature>
<feature type="active site" description="S-methylcysteine intermediate" evidence="14">
    <location>
        <position position="368"/>
    </location>
</feature>
<comment type="function">
    <text evidence="14">Specifically methylates position 2 of adenine 2503 in 23S rRNA and position 2 of adenine 37 in tRNAs. m2A2503 modification seems to play a crucial role in the proofreading step occurring at the peptidyl transferase center and thus would serve to optimize ribosomal fidelity.</text>
</comment>
<dbReference type="PIRSF" id="PIRSF006004">
    <property type="entry name" value="CHP00048"/>
    <property type="match status" value="1"/>
</dbReference>
<comment type="subcellular location">
    <subcellularLocation>
        <location evidence="1 14">Cytoplasm</location>
    </subcellularLocation>
</comment>
<dbReference type="InterPro" id="IPR040072">
    <property type="entry name" value="Methyltransferase_A"/>
</dbReference>
<dbReference type="InterPro" id="IPR007197">
    <property type="entry name" value="rSAM"/>
</dbReference>
<feature type="binding site" evidence="14">
    <location>
        <position position="142"/>
    </location>
    <ligand>
        <name>[4Fe-4S] cluster</name>
        <dbReference type="ChEBI" id="CHEBI:49883"/>
        <note>4Fe-4S-S-AdoMet</note>
    </ligand>
</feature>
<evidence type="ECO:0000259" key="15">
    <source>
        <dbReference type="PROSITE" id="PS51918"/>
    </source>
</evidence>
<comment type="miscellaneous">
    <text evidence="14">Reaction proceeds by a ping-pong mechanism involving intermediate methylation of a conserved cysteine residue.</text>
</comment>
<evidence type="ECO:0000256" key="5">
    <source>
        <dbReference type="ARBA" id="ARBA00022552"/>
    </source>
</evidence>
<evidence type="ECO:0000256" key="10">
    <source>
        <dbReference type="ARBA" id="ARBA00022723"/>
    </source>
</evidence>
<evidence type="ECO:0000256" key="6">
    <source>
        <dbReference type="ARBA" id="ARBA00022603"/>
    </source>
</evidence>
<proteinExistence type="inferred from homology"/>
<keyword evidence="12 14" id="KW-0411">Iron-sulfur</keyword>
<keyword evidence="9 14" id="KW-0819">tRNA processing</keyword>
<comment type="caution">
    <text evidence="16">The sequence shown here is derived from an EMBL/GenBank/DDBJ whole genome shotgun (WGS) entry which is preliminary data.</text>
</comment>
<dbReference type="PROSITE" id="PS51918">
    <property type="entry name" value="RADICAL_SAM"/>
    <property type="match status" value="1"/>
</dbReference>
<evidence type="ECO:0000313" key="16">
    <source>
        <dbReference type="EMBL" id="EDQ06240.1"/>
    </source>
</evidence>
<dbReference type="SFLD" id="SFLDF00275">
    <property type="entry name" value="adenosine_C2_methyltransferase"/>
    <property type="match status" value="1"/>
</dbReference>
<gene>
    <name evidence="14" type="primary">rlmN</name>
    <name evidence="16" type="ORF">OIHEL45_05480</name>
</gene>
<evidence type="ECO:0000256" key="7">
    <source>
        <dbReference type="ARBA" id="ARBA00022679"/>
    </source>
</evidence>
<keyword evidence="13 14" id="KW-1015">Disulfide bond</keyword>
<dbReference type="RefSeq" id="WP_007118309.1">
    <property type="nucleotide sequence ID" value="NZ_ABID01000001.1"/>
</dbReference>
<dbReference type="PANTHER" id="PTHR30544:SF5">
    <property type="entry name" value="RADICAL SAM CORE DOMAIN-CONTAINING PROTEIN"/>
    <property type="match status" value="1"/>
</dbReference>
<dbReference type="InterPro" id="IPR048641">
    <property type="entry name" value="RlmN_N"/>
</dbReference>
<evidence type="ECO:0000256" key="12">
    <source>
        <dbReference type="ARBA" id="ARBA00023014"/>
    </source>
</evidence>
<feature type="active site" description="Proton acceptor" evidence="14">
    <location>
        <position position="115"/>
    </location>
</feature>
<organism evidence="16 17">
    <name type="scientific">Sulfitobacter indolifex HEL-45</name>
    <dbReference type="NCBI Taxonomy" id="391624"/>
    <lineage>
        <taxon>Bacteria</taxon>
        <taxon>Pseudomonadati</taxon>
        <taxon>Pseudomonadota</taxon>
        <taxon>Alphaproteobacteria</taxon>
        <taxon>Rhodobacterales</taxon>
        <taxon>Roseobacteraceae</taxon>
        <taxon>Sulfitobacter</taxon>
    </lineage>
</organism>
<comment type="catalytic activity">
    <reaction evidence="14">
        <text>adenosine(37) in tRNA + 2 reduced [2Fe-2S]-[ferredoxin] + 2 S-adenosyl-L-methionine = 2-methyladenosine(37) in tRNA + 5'-deoxyadenosine + L-methionine + 2 oxidized [2Fe-2S]-[ferredoxin] + S-adenosyl-L-homocysteine</text>
        <dbReference type="Rhea" id="RHEA:43332"/>
        <dbReference type="Rhea" id="RHEA-COMP:10000"/>
        <dbReference type="Rhea" id="RHEA-COMP:10001"/>
        <dbReference type="Rhea" id="RHEA-COMP:10162"/>
        <dbReference type="Rhea" id="RHEA-COMP:10485"/>
        <dbReference type="ChEBI" id="CHEBI:17319"/>
        <dbReference type="ChEBI" id="CHEBI:33737"/>
        <dbReference type="ChEBI" id="CHEBI:33738"/>
        <dbReference type="ChEBI" id="CHEBI:57844"/>
        <dbReference type="ChEBI" id="CHEBI:57856"/>
        <dbReference type="ChEBI" id="CHEBI:59789"/>
        <dbReference type="ChEBI" id="CHEBI:74411"/>
        <dbReference type="ChEBI" id="CHEBI:74497"/>
        <dbReference type="EC" id="2.1.1.192"/>
    </reaction>
</comment>
<comment type="cofactor">
    <cofactor evidence="14">
        <name>[4Fe-4S] cluster</name>
        <dbReference type="ChEBI" id="CHEBI:49883"/>
    </cofactor>
    <text evidence="14">Binds 1 [4Fe-4S] cluster. The cluster is coordinated with 3 cysteines and an exchangeable S-adenosyl-L-methionine.</text>
</comment>
<evidence type="ECO:0000256" key="4">
    <source>
        <dbReference type="ARBA" id="ARBA00022490"/>
    </source>
</evidence>
<keyword evidence="3 14" id="KW-0004">4Fe-4S</keyword>
<keyword evidence="6 14" id="KW-0489">Methyltransferase</keyword>
<keyword evidence="11 14" id="KW-0408">Iron</keyword>
<sequence>MSASAPITQDVMTLPRKLPEGPVNLVGLTRDAMRDVLIANGTPEKQAKMRVGQIWQWIYQWGVRDFDSMTNLAKGYRAELAEKFVIEVPEVVTRQESEDGTRKYLVRIAGGHEVEVVYIPEEGRGTLCVSSQVGCTLTCSFCHTGTQKLVRNLTAAEIIGQVMVARDDLDEWPETGTRTEEARLLSNIVLMGMGEPLYNFENVRDAMKIAMDPEGIQLSRRRITLSTSGVVPEIHRTAAEIGCQLAVSFHATTDEVRNKLVPINKRWNIEELLDALRAYPKVSNSERITFEYVMLKGVNDSDEDAHRLVELIKGIPAKINLIPFNEWPGSPYERSSNNRIRAFADIVYNAGYASPVRKPRGEDIMAACGQLKSATERARKSRKQIEAEAGMGG</sequence>
<evidence type="ECO:0000313" key="17">
    <source>
        <dbReference type="Proteomes" id="UP000003257"/>
    </source>
</evidence>
<dbReference type="Gene3D" id="3.20.20.70">
    <property type="entry name" value="Aldolase class I"/>
    <property type="match status" value="1"/>
</dbReference>
<evidence type="ECO:0000256" key="13">
    <source>
        <dbReference type="ARBA" id="ARBA00023157"/>
    </source>
</evidence>
<protein>
    <recommendedName>
        <fullName evidence="14">Dual-specificity RNA methyltransferase RlmN</fullName>
        <ecNumber evidence="14">2.1.1.192</ecNumber>
    </recommendedName>
    <alternativeName>
        <fullName evidence="14">23S rRNA (adenine(2503)-C(2))-methyltransferase</fullName>
    </alternativeName>
    <alternativeName>
        <fullName evidence="14">23S rRNA m2A2503 methyltransferase</fullName>
    </alternativeName>
    <alternativeName>
        <fullName evidence="14">Ribosomal RNA large subunit methyltransferase N</fullName>
    </alternativeName>
    <alternativeName>
        <fullName evidence="14">tRNA (adenine(37)-C(2))-methyltransferase</fullName>
    </alternativeName>
    <alternativeName>
        <fullName evidence="14">tRNA m2A37 methyltransferase</fullName>
    </alternativeName>
</protein>
<dbReference type="SUPFAM" id="SSF102114">
    <property type="entry name" value="Radical SAM enzymes"/>
    <property type="match status" value="1"/>
</dbReference>
<dbReference type="Pfam" id="PF21016">
    <property type="entry name" value="RlmN_N"/>
    <property type="match status" value="1"/>
</dbReference>
<feature type="binding site" evidence="14">
    <location>
        <begin position="248"/>
        <end position="250"/>
    </location>
    <ligand>
        <name>S-adenosyl-L-methionine</name>
        <dbReference type="ChEBI" id="CHEBI:59789"/>
    </ligand>
</feature>
<dbReference type="EMBL" id="ABID01000001">
    <property type="protein sequence ID" value="EDQ06240.1"/>
    <property type="molecule type" value="Genomic_DNA"/>
</dbReference>
<dbReference type="HAMAP" id="MF_01849">
    <property type="entry name" value="RNA_methyltr_RlmN"/>
    <property type="match status" value="1"/>
</dbReference>
<feature type="domain" description="Radical SAM core" evidence="15">
    <location>
        <begin position="121"/>
        <end position="363"/>
    </location>
</feature>
<keyword evidence="17" id="KW-1185">Reference proteome</keyword>
<evidence type="ECO:0000256" key="8">
    <source>
        <dbReference type="ARBA" id="ARBA00022691"/>
    </source>
</evidence>
<evidence type="ECO:0000256" key="11">
    <source>
        <dbReference type="ARBA" id="ARBA00023004"/>
    </source>
</evidence>
<dbReference type="NCBIfam" id="TIGR00048">
    <property type="entry name" value="rRNA_mod_RlmN"/>
    <property type="match status" value="1"/>
</dbReference>
<evidence type="ECO:0000256" key="3">
    <source>
        <dbReference type="ARBA" id="ARBA00022485"/>
    </source>
</evidence>
<dbReference type="Gene3D" id="1.10.150.530">
    <property type="match status" value="1"/>
</dbReference>
<evidence type="ECO:0000256" key="1">
    <source>
        <dbReference type="ARBA" id="ARBA00004496"/>
    </source>
</evidence>
<dbReference type="InterPro" id="IPR027492">
    <property type="entry name" value="RNA_MTrfase_RlmN"/>
</dbReference>
<accession>A0ABM9X9Z7</accession>
<feature type="binding site" evidence="14">
    <location>
        <position position="226"/>
    </location>
    <ligand>
        <name>S-adenosyl-L-methionine</name>
        <dbReference type="ChEBI" id="CHEBI:59789"/>
    </ligand>
</feature>
<dbReference type="InterPro" id="IPR058240">
    <property type="entry name" value="rSAM_sf"/>
</dbReference>
<keyword evidence="5 14" id="KW-0698">rRNA processing</keyword>
<evidence type="ECO:0000256" key="9">
    <source>
        <dbReference type="ARBA" id="ARBA00022694"/>
    </source>
</evidence>
<dbReference type="EC" id="2.1.1.192" evidence="14"/>
<feature type="binding site" evidence="14">
    <location>
        <begin position="194"/>
        <end position="195"/>
    </location>
    <ligand>
        <name>S-adenosyl-L-methionine</name>
        <dbReference type="ChEBI" id="CHEBI:59789"/>
    </ligand>
</feature>
<evidence type="ECO:0000256" key="14">
    <source>
        <dbReference type="HAMAP-Rule" id="MF_01849"/>
    </source>
</evidence>
<keyword evidence="4 14" id="KW-0963">Cytoplasm</keyword>
<dbReference type="PANTHER" id="PTHR30544">
    <property type="entry name" value="23S RRNA METHYLTRANSFERASE"/>
    <property type="match status" value="1"/>
</dbReference>
<evidence type="ECO:0000256" key="2">
    <source>
        <dbReference type="ARBA" id="ARBA00007544"/>
    </source>
</evidence>
<dbReference type="Pfam" id="PF04055">
    <property type="entry name" value="Radical_SAM"/>
    <property type="match status" value="1"/>
</dbReference>
<dbReference type="SFLD" id="SFLDG01062">
    <property type="entry name" value="methyltransferase_(Class_A)"/>
    <property type="match status" value="1"/>
</dbReference>
<dbReference type="InterPro" id="IPR004383">
    <property type="entry name" value="rRNA_lsu_MTrfase_RlmN/Cfr"/>
</dbReference>